<dbReference type="InterPro" id="IPR050815">
    <property type="entry name" value="TF_fung"/>
</dbReference>
<dbReference type="AlphaFoldDB" id="A0A3D8SGC7"/>
<dbReference type="PANTHER" id="PTHR47338:SF7">
    <property type="entry name" value="ZN(II)2CYS6 TRANSCRIPTION FACTOR (EUROFUNG)"/>
    <property type="match status" value="1"/>
</dbReference>
<dbReference type="Proteomes" id="UP000256645">
    <property type="component" value="Unassembled WGS sequence"/>
</dbReference>
<dbReference type="OrthoDB" id="4685598at2759"/>
<comment type="subcellular location">
    <subcellularLocation>
        <location evidence="1">Nucleus</location>
    </subcellularLocation>
</comment>
<keyword evidence="3" id="KW-0805">Transcription regulation</keyword>
<evidence type="ECO:0000256" key="3">
    <source>
        <dbReference type="ARBA" id="ARBA00023015"/>
    </source>
</evidence>
<name>A0A3D8SGC7_9HELO</name>
<evidence type="ECO:0000256" key="1">
    <source>
        <dbReference type="ARBA" id="ARBA00004123"/>
    </source>
</evidence>
<dbReference type="GO" id="GO:0006351">
    <property type="term" value="P:DNA-templated transcription"/>
    <property type="evidence" value="ECO:0007669"/>
    <property type="project" value="InterPro"/>
</dbReference>
<dbReference type="STRING" id="1849047.A0A3D8SGC7"/>
<proteinExistence type="predicted"/>
<dbReference type="CDD" id="cd12148">
    <property type="entry name" value="fungal_TF_MHR"/>
    <property type="match status" value="1"/>
</dbReference>
<keyword evidence="4" id="KW-0804">Transcription</keyword>
<evidence type="ECO:0000256" key="6">
    <source>
        <dbReference type="SAM" id="MobiDB-lite"/>
    </source>
</evidence>
<keyword evidence="5" id="KW-0539">Nucleus</keyword>
<feature type="domain" description="Xylanolytic transcriptional activator regulatory" evidence="7">
    <location>
        <begin position="61"/>
        <end position="269"/>
    </location>
</feature>
<sequence>MPTKRKVQGATLLNQKPKSQVPLPAAEAVTSQELPEQESDAQNENGLDQGTVETQDLMIYIEAFFSFIYPSPSMGFLHQTLFIQSYEKGECPLPLLQVVCGAASLFLPGKDHRECGKSWIEEAERSLLQKLEDPTLVNIQVILILIFYFSATRQLRKVMVYLSLGVRLAYLSQLNYEHQTFSAAVRETRRRLMWALYVQDKFYSAGLPDFTLCAPETIHINLPCTEVDFALELDTETERLVPRADKISSVKLGPLAYYIKLLDIRNRVLRYTRKLIIAGVPPPELQRQFEEFDHELEHFHRMLPEEFQFGERTMVLHAHSPFRRTIIMIEIWWHQCFCDLYRIVFENFREAVADTILNTIPESYIYSCRKRAFNHAMKLVGIFETISKLGSRGQYIVTESYLGTNAYQCARIISHAKQLSPDDNVIADEEIIRSLTICHDVLTELRGVYTYFHNIQNDISKMIASSQARINGDYSSMEPRRETSPEQEHVGTLSAIHGKILSKHGFVDAISSGSGAEPICKATEAGASGQVPDNMGENLAQLDNWDQTWMRGWIDPLTMGEFDYSFDDIIGA</sequence>
<dbReference type="GO" id="GO:0008270">
    <property type="term" value="F:zinc ion binding"/>
    <property type="evidence" value="ECO:0007669"/>
    <property type="project" value="InterPro"/>
</dbReference>
<gene>
    <name evidence="8" type="ORF">BP6252_02794</name>
</gene>
<dbReference type="GO" id="GO:0005634">
    <property type="term" value="C:nucleus"/>
    <property type="evidence" value="ECO:0007669"/>
    <property type="project" value="UniProtKB-SubCell"/>
</dbReference>
<dbReference type="EMBL" id="PDLM01000002">
    <property type="protein sequence ID" value="RDW85204.1"/>
    <property type="molecule type" value="Genomic_DNA"/>
</dbReference>
<evidence type="ECO:0000256" key="2">
    <source>
        <dbReference type="ARBA" id="ARBA00022723"/>
    </source>
</evidence>
<evidence type="ECO:0000313" key="8">
    <source>
        <dbReference type="EMBL" id="RDW85204.1"/>
    </source>
</evidence>
<keyword evidence="9" id="KW-1185">Reference proteome</keyword>
<dbReference type="GO" id="GO:0003677">
    <property type="term" value="F:DNA binding"/>
    <property type="evidence" value="ECO:0007669"/>
    <property type="project" value="InterPro"/>
</dbReference>
<accession>A0A3D8SGC7</accession>
<evidence type="ECO:0000313" key="9">
    <source>
        <dbReference type="Proteomes" id="UP000256645"/>
    </source>
</evidence>
<dbReference type="InterPro" id="IPR007219">
    <property type="entry name" value="XnlR_reg_dom"/>
</dbReference>
<comment type="caution">
    <text evidence="8">The sequence shown here is derived from an EMBL/GenBank/DDBJ whole genome shotgun (WGS) entry which is preliminary data.</text>
</comment>
<reference evidence="8 9" key="1">
    <citation type="journal article" date="2018" name="IMA Fungus">
        <title>IMA Genome-F 9: Draft genome sequence of Annulohypoxylon stygium, Aspergillus mulundensis, Berkeleyomyces basicola (syn. Thielaviopsis basicola), Ceratocystis smalleyi, two Cercospora beticola strains, Coleophoma cylindrospora, Fusarium fracticaudum, Phialophora cf. hyalina, and Morchella septimelata.</title>
        <authorList>
            <person name="Wingfield B.D."/>
            <person name="Bills G.F."/>
            <person name="Dong Y."/>
            <person name="Huang W."/>
            <person name="Nel W.J."/>
            <person name="Swalarsk-Parry B.S."/>
            <person name="Vaghefi N."/>
            <person name="Wilken P.M."/>
            <person name="An Z."/>
            <person name="de Beer Z.W."/>
            <person name="De Vos L."/>
            <person name="Chen L."/>
            <person name="Duong T.A."/>
            <person name="Gao Y."/>
            <person name="Hammerbacher A."/>
            <person name="Kikkert J.R."/>
            <person name="Li Y."/>
            <person name="Li H."/>
            <person name="Li K."/>
            <person name="Li Q."/>
            <person name="Liu X."/>
            <person name="Ma X."/>
            <person name="Naidoo K."/>
            <person name="Pethybridge S.J."/>
            <person name="Sun J."/>
            <person name="Steenkamp E.T."/>
            <person name="van der Nest M.A."/>
            <person name="van Wyk S."/>
            <person name="Wingfield M.J."/>
            <person name="Xiong C."/>
            <person name="Yue Q."/>
            <person name="Zhang X."/>
        </authorList>
    </citation>
    <scope>NUCLEOTIDE SEQUENCE [LARGE SCALE GENOMIC DNA]</scope>
    <source>
        <strain evidence="8 9">BP6252</strain>
    </source>
</reference>
<dbReference type="GO" id="GO:0000981">
    <property type="term" value="F:DNA-binding transcription factor activity, RNA polymerase II-specific"/>
    <property type="evidence" value="ECO:0007669"/>
    <property type="project" value="InterPro"/>
</dbReference>
<dbReference type="Pfam" id="PF04082">
    <property type="entry name" value="Fungal_trans"/>
    <property type="match status" value="1"/>
</dbReference>
<dbReference type="PANTHER" id="PTHR47338">
    <property type="entry name" value="ZN(II)2CYS6 TRANSCRIPTION FACTOR (EUROFUNG)-RELATED"/>
    <property type="match status" value="1"/>
</dbReference>
<organism evidence="8 9">
    <name type="scientific">Coleophoma cylindrospora</name>
    <dbReference type="NCBI Taxonomy" id="1849047"/>
    <lineage>
        <taxon>Eukaryota</taxon>
        <taxon>Fungi</taxon>
        <taxon>Dikarya</taxon>
        <taxon>Ascomycota</taxon>
        <taxon>Pezizomycotina</taxon>
        <taxon>Leotiomycetes</taxon>
        <taxon>Helotiales</taxon>
        <taxon>Dermateaceae</taxon>
        <taxon>Coleophoma</taxon>
    </lineage>
</organism>
<feature type="region of interest" description="Disordered" evidence="6">
    <location>
        <begin position="1"/>
        <end position="47"/>
    </location>
</feature>
<protein>
    <recommendedName>
        <fullName evidence="7">Xylanolytic transcriptional activator regulatory domain-containing protein</fullName>
    </recommendedName>
</protein>
<keyword evidence="2" id="KW-0479">Metal-binding</keyword>
<evidence type="ECO:0000256" key="4">
    <source>
        <dbReference type="ARBA" id="ARBA00023163"/>
    </source>
</evidence>
<evidence type="ECO:0000259" key="7">
    <source>
        <dbReference type="Pfam" id="PF04082"/>
    </source>
</evidence>
<evidence type="ECO:0000256" key="5">
    <source>
        <dbReference type="ARBA" id="ARBA00023242"/>
    </source>
</evidence>